<dbReference type="AlphaFoldDB" id="A0A4W4HK68"/>
<evidence type="ECO:0000256" key="1">
    <source>
        <dbReference type="ARBA" id="ARBA00022737"/>
    </source>
</evidence>
<name>A0A4W4HK68_ELEEL</name>
<dbReference type="SUPFAM" id="SSF48726">
    <property type="entry name" value="Immunoglobulin"/>
    <property type="match status" value="5"/>
</dbReference>
<keyword evidence="3" id="KW-0393">Immunoglobulin domain</keyword>
<dbReference type="InterPro" id="IPR007110">
    <property type="entry name" value="Ig-like_dom"/>
</dbReference>
<evidence type="ECO:0000259" key="4">
    <source>
        <dbReference type="PROSITE" id="PS50835"/>
    </source>
</evidence>
<dbReference type="PANTHER" id="PTHR44170">
    <property type="entry name" value="PROTEIN SIDEKICK"/>
    <property type="match status" value="1"/>
</dbReference>
<dbReference type="GeneTree" id="ENSGT00940000158290"/>
<keyword evidence="1" id="KW-0677">Repeat</keyword>
<organism evidence="5 6">
    <name type="scientific">Electrophorus electricus</name>
    <name type="common">Electric eel</name>
    <name type="synonym">Gymnotus electricus</name>
    <dbReference type="NCBI Taxonomy" id="8005"/>
    <lineage>
        <taxon>Eukaryota</taxon>
        <taxon>Metazoa</taxon>
        <taxon>Chordata</taxon>
        <taxon>Craniata</taxon>
        <taxon>Vertebrata</taxon>
        <taxon>Euteleostomi</taxon>
        <taxon>Actinopterygii</taxon>
        <taxon>Neopterygii</taxon>
        <taxon>Teleostei</taxon>
        <taxon>Ostariophysi</taxon>
        <taxon>Gymnotiformes</taxon>
        <taxon>Gymnotoidei</taxon>
        <taxon>Gymnotidae</taxon>
        <taxon>Electrophorus</taxon>
    </lineage>
</organism>
<dbReference type="PANTHER" id="PTHR44170:SF6">
    <property type="entry name" value="CONTACTIN"/>
    <property type="match status" value="1"/>
</dbReference>
<gene>
    <name evidence="5" type="primary">IGSF10</name>
</gene>
<dbReference type="InterPro" id="IPR003599">
    <property type="entry name" value="Ig_sub"/>
</dbReference>
<dbReference type="InterPro" id="IPR013098">
    <property type="entry name" value="Ig_I-set"/>
</dbReference>
<feature type="domain" description="Ig-like" evidence="4">
    <location>
        <begin position="153"/>
        <end position="241"/>
    </location>
</feature>
<evidence type="ECO:0000256" key="2">
    <source>
        <dbReference type="ARBA" id="ARBA00023157"/>
    </source>
</evidence>
<dbReference type="FunFam" id="2.60.40.10:FF:000032">
    <property type="entry name" value="palladin isoform X1"/>
    <property type="match status" value="1"/>
</dbReference>
<reference evidence="5" key="4">
    <citation type="submission" date="2025-08" db="UniProtKB">
        <authorList>
            <consortium name="Ensembl"/>
        </authorList>
    </citation>
    <scope>IDENTIFICATION</scope>
</reference>
<dbReference type="Ensembl" id="ENSEEET00000052394.2">
    <property type="protein sequence ID" value="ENSEEEP00000051835.2"/>
    <property type="gene ID" value="ENSEEEG00000024323.2"/>
</dbReference>
<dbReference type="PROSITE" id="PS50835">
    <property type="entry name" value="IG_LIKE"/>
    <property type="match status" value="3"/>
</dbReference>
<evidence type="ECO:0000256" key="3">
    <source>
        <dbReference type="ARBA" id="ARBA00023319"/>
    </source>
</evidence>
<dbReference type="SMART" id="SM00408">
    <property type="entry name" value="IGc2"/>
    <property type="match status" value="3"/>
</dbReference>
<accession>A0A4W4HK68</accession>
<dbReference type="Pfam" id="PF07679">
    <property type="entry name" value="I-set"/>
    <property type="match status" value="4"/>
</dbReference>
<reference evidence="5" key="5">
    <citation type="submission" date="2025-09" db="UniProtKB">
        <authorList>
            <consortium name="Ensembl"/>
        </authorList>
    </citation>
    <scope>IDENTIFICATION</scope>
</reference>
<keyword evidence="2" id="KW-1015">Disulfide bond</keyword>
<evidence type="ECO:0000313" key="5">
    <source>
        <dbReference type="Ensembl" id="ENSEEEP00000051835.2"/>
    </source>
</evidence>
<keyword evidence="6" id="KW-1185">Reference proteome</keyword>
<dbReference type="SMART" id="SM00409">
    <property type="entry name" value="IG"/>
    <property type="match status" value="4"/>
</dbReference>
<dbReference type="GO" id="GO:0098609">
    <property type="term" value="P:cell-cell adhesion"/>
    <property type="evidence" value="ECO:0007669"/>
    <property type="project" value="TreeGrafter"/>
</dbReference>
<dbReference type="Gene3D" id="2.60.40.10">
    <property type="entry name" value="Immunoglobulins"/>
    <property type="match status" value="5"/>
</dbReference>
<dbReference type="Proteomes" id="UP000314983">
    <property type="component" value="Chromosome 7"/>
</dbReference>
<dbReference type="InterPro" id="IPR003598">
    <property type="entry name" value="Ig_sub2"/>
</dbReference>
<protein>
    <recommendedName>
        <fullName evidence="4">Ig-like domain-containing protein</fullName>
    </recommendedName>
</protein>
<reference evidence="6" key="2">
    <citation type="journal article" date="2017" name="Sci. Adv.">
        <title>A tail of two voltages: Proteomic comparison of the three electric organs of the electric eel.</title>
        <authorList>
            <person name="Traeger L.L."/>
            <person name="Sabat G."/>
            <person name="Barrett-Wilt G.A."/>
            <person name="Wells G.B."/>
            <person name="Sussman M.R."/>
        </authorList>
    </citation>
    <scope>NUCLEOTIDE SEQUENCE [LARGE SCALE GENOMIC DNA]</scope>
</reference>
<dbReference type="InterPro" id="IPR036179">
    <property type="entry name" value="Ig-like_dom_sf"/>
</dbReference>
<reference evidence="6" key="1">
    <citation type="journal article" date="2014" name="Science">
        <title>Nonhuman genetics. Genomic basis for the convergent evolution of electric organs.</title>
        <authorList>
            <person name="Gallant J.R."/>
            <person name="Traeger L.L."/>
            <person name="Volkening J.D."/>
            <person name="Moffett H."/>
            <person name="Chen P.H."/>
            <person name="Novina C.D."/>
            <person name="Phillips G.N.Jr."/>
            <person name="Anand R."/>
            <person name="Wells G.B."/>
            <person name="Pinch M."/>
            <person name="Guth R."/>
            <person name="Unguez G.A."/>
            <person name="Albert J.S."/>
            <person name="Zakon H.H."/>
            <person name="Samanta M.P."/>
            <person name="Sussman M.R."/>
        </authorList>
    </citation>
    <scope>NUCLEOTIDE SEQUENCE [LARGE SCALE GENOMIC DNA]</scope>
</reference>
<proteinExistence type="predicted"/>
<feature type="domain" description="Ig-like" evidence="4">
    <location>
        <begin position="55"/>
        <end position="145"/>
    </location>
</feature>
<evidence type="ECO:0000313" key="6">
    <source>
        <dbReference type="Proteomes" id="UP000314983"/>
    </source>
</evidence>
<sequence length="416" mass="45810">MGQDNGRGRVTVTPEGTLVIRQVSVYDRGRYKCVASNAAGVDSVTMRLQVVAAPPNILEEKRQLLRANTGQGVWMPCTAQGDPQPTSHWVLFGGTVVRPPKTDSKVSVFPNGTLHMKNLDVSDSGKYECIATSSTGSERRVVTLSVKKIETAPQIVETSDWRTELEYGANIRFDCEAAGEPKPKILWRLPSNDMIAASNERYLMHVNGSLDVRDVKLADAGEYVCMARNAAGDESKVYKLDIDGNPPVINGYYQNRTVLKDTAAKYSRKMIDCKAEGKPPPKITWIMPGNIFLSAPYFGSRINVHYNGTLEIRNVRPTDTAEFICMAQNDGGEAVMVVQLEVTSQLMRPIFKNPFNERLLTQLGKTTVLNCSADGQPPPNILWTLPNGTQYQIGNDGTFNIKCLVLIILCGLPSCH</sequence>
<reference evidence="5" key="3">
    <citation type="submission" date="2020-05" db="EMBL/GenBank/DDBJ databases">
        <title>Electrophorus electricus (electric eel) genome, fEleEle1, primary haplotype.</title>
        <authorList>
            <person name="Myers G."/>
            <person name="Meyer A."/>
            <person name="Fedrigo O."/>
            <person name="Formenti G."/>
            <person name="Rhie A."/>
            <person name="Tracey A."/>
            <person name="Sims Y."/>
            <person name="Jarvis E.D."/>
        </authorList>
    </citation>
    <scope>NUCLEOTIDE SEQUENCE [LARGE SCALE GENOMIC DNA]</scope>
</reference>
<dbReference type="InterPro" id="IPR013783">
    <property type="entry name" value="Ig-like_fold"/>
</dbReference>
<dbReference type="FunFam" id="2.60.40.10:FF:000621">
    <property type="entry name" value="Immunoglobulin superfamily member 10"/>
    <property type="match status" value="1"/>
</dbReference>
<feature type="domain" description="Ig-like" evidence="4">
    <location>
        <begin position="246"/>
        <end position="343"/>
    </location>
</feature>